<evidence type="ECO:0000256" key="18">
    <source>
        <dbReference type="PIRSR" id="PIRSR611783-2"/>
    </source>
</evidence>
<keyword evidence="7" id="KW-0997">Cell inner membrane</keyword>
<reference evidence="21" key="1">
    <citation type="submission" date="2014-05" db="EMBL/GenBank/DDBJ databases">
        <title>ATOL: Assembling a taxonomically balanced genome-scale reconstruction of the evolutionary history of the Enterobacteriaceae.</title>
        <authorList>
            <person name="Plunkett G. III"/>
            <person name="Neeno-Eckwall E.C."/>
            <person name="Glasner J.D."/>
            <person name="Perna N.T."/>
        </authorList>
    </citation>
    <scope>NUCLEOTIDE SEQUENCE [LARGE SCALE GENOMIC DNA]</scope>
    <source>
        <strain evidence="21">ATCC 49490</strain>
    </source>
</reference>
<feature type="binding site" evidence="18">
    <location>
        <position position="198"/>
    </location>
    <ligand>
        <name>substrate</name>
    </ligand>
</feature>
<dbReference type="GO" id="GO:0004252">
    <property type="term" value="F:serine-type endopeptidase activity"/>
    <property type="evidence" value="ECO:0007669"/>
    <property type="project" value="InterPro"/>
</dbReference>
<evidence type="ECO:0000256" key="11">
    <source>
        <dbReference type="ARBA" id="ARBA00022825"/>
    </source>
</evidence>
<evidence type="ECO:0000256" key="9">
    <source>
        <dbReference type="ARBA" id="ARBA00022692"/>
    </source>
</evidence>
<keyword evidence="11" id="KW-0720">Serine protease</keyword>
<dbReference type="PROSITE" id="PS50106">
    <property type="entry name" value="PDZ"/>
    <property type="match status" value="1"/>
</dbReference>
<feature type="active site" description="Charge relay system" evidence="17">
    <location>
        <position position="110"/>
    </location>
</feature>
<dbReference type="Proteomes" id="UP000028630">
    <property type="component" value="Unassembled WGS sequence"/>
</dbReference>
<dbReference type="EC" id="3.4.21.107" evidence="5"/>
<comment type="subunit">
    <text evidence="4">Homotrimer.</text>
</comment>
<dbReference type="InterPro" id="IPR036034">
    <property type="entry name" value="PDZ_sf"/>
</dbReference>
<evidence type="ECO:0000256" key="10">
    <source>
        <dbReference type="ARBA" id="ARBA00022801"/>
    </source>
</evidence>
<evidence type="ECO:0000256" key="14">
    <source>
        <dbReference type="ARBA" id="ARBA00071522"/>
    </source>
</evidence>
<dbReference type="InterPro" id="IPR009003">
    <property type="entry name" value="Peptidase_S1_PA"/>
</dbReference>
<gene>
    <name evidence="20" type="primary">degS</name>
    <name evidence="20" type="ORF">GTGU_03825</name>
</gene>
<comment type="catalytic activity">
    <reaction evidence="1">
        <text>Acts on substrates that are at least partially unfolded. The cleavage site P1 residue is normally between a pair of hydrophobic residues, such as Val-|-Val.</text>
        <dbReference type="EC" id="3.4.21.107"/>
    </reaction>
</comment>
<name>A0A084ZS80_9ENTR</name>
<dbReference type="PRINTS" id="PR00834">
    <property type="entry name" value="PROTEASES2C"/>
</dbReference>
<keyword evidence="12" id="KW-1133">Transmembrane helix</keyword>
<evidence type="ECO:0000256" key="6">
    <source>
        <dbReference type="ARBA" id="ARBA00022475"/>
    </source>
</evidence>
<dbReference type="Pfam" id="PF13180">
    <property type="entry name" value="PDZ_2"/>
    <property type="match status" value="1"/>
</dbReference>
<evidence type="ECO:0000256" key="5">
    <source>
        <dbReference type="ARBA" id="ARBA00013035"/>
    </source>
</evidence>
<dbReference type="SUPFAM" id="SSF50156">
    <property type="entry name" value="PDZ domain-like"/>
    <property type="match status" value="1"/>
</dbReference>
<dbReference type="PANTHER" id="PTHR22939">
    <property type="entry name" value="SERINE PROTEASE FAMILY S1C HTRA-RELATED"/>
    <property type="match status" value="1"/>
</dbReference>
<dbReference type="FunFam" id="2.40.10.10:FF:000009">
    <property type="entry name" value="Serine endoprotease DegS, periplasmic"/>
    <property type="match status" value="1"/>
</dbReference>
<dbReference type="InterPro" id="IPR001478">
    <property type="entry name" value="PDZ"/>
</dbReference>
<comment type="caution">
    <text evidence="20">The sequence shown here is derived from an EMBL/GenBank/DDBJ whole genome shotgun (WGS) entry which is preliminary data.</text>
</comment>
<keyword evidence="9" id="KW-0812">Transmembrane</keyword>
<evidence type="ECO:0000256" key="16">
    <source>
        <dbReference type="ARBA" id="ARBA00083871"/>
    </source>
</evidence>
<evidence type="ECO:0000256" key="7">
    <source>
        <dbReference type="ARBA" id="ARBA00022519"/>
    </source>
</evidence>
<dbReference type="NCBIfam" id="TIGR02038">
    <property type="entry name" value="protease_degS"/>
    <property type="match status" value="1"/>
</dbReference>
<evidence type="ECO:0000256" key="3">
    <source>
        <dbReference type="ARBA" id="ARBA00010541"/>
    </source>
</evidence>
<dbReference type="eggNOG" id="COG0265">
    <property type="taxonomic scope" value="Bacteria"/>
</dbReference>
<evidence type="ECO:0000313" key="21">
    <source>
        <dbReference type="Proteomes" id="UP000028630"/>
    </source>
</evidence>
<evidence type="ECO:0000256" key="17">
    <source>
        <dbReference type="PIRSR" id="PIRSR611783-1"/>
    </source>
</evidence>
<comment type="similarity">
    <text evidence="3">Belongs to the peptidase S1C family.</text>
</comment>
<dbReference type="SMART" id="SM00228">
    <property type="entry name" value="PDZ"/>
    <property type="match status" value="1"/>
</dbReference>
<evidence type="ECO:0000256" key="12">
    <source>
        <dbReference type="ARBA" id="ARBA00022989"/>
    </source>
</evidence>
<feature type="domain" description="PDZ" evidence="19">
    <location>
        <begin position="296"/>
        <end position="355"/>
    </location>
</feature>
<dbReference type="InterPro" id="IPR011783">
    <property type="entry name" value="Pept_S1C_DegS"/>
</dbReference>
<dbReference type="PANTHER" id="PTHR22939:SF101">
    <property type="entry name" value="PERIPLASMIC PH-DEPENDENT SERINE ENDOPROTEASE DEGQ"/>
    <property type="match status" value="1"/>
</dbReference>
<dbReference type="Pfam" id="PF13365">
    <property type="entry name" value="Trypsin_2"/>
    <property type="match status" value="1"/>
</dbReference>
<feature type="active site" description="Charge relay system" evidence="17">
    <location>
        <position position="140"/>
    </location>
</feature>
<keyword evidence="21" id="KW-1185">Reference proteome</keyword>
<keyword evidence="10 20" id="KW-0378">Hydrolase</keyword>
<dbReference type="InterPro" id="IPR001940">
    <property type="entry name" value="Peptidase_S1C"/>
</dbReference>
<sequence>MLCFGCLLTSDISIMLVKLIRSTAIGLIVGGILLAAMPSLRQIGTQTTASFDSADESPASYNQAVRRAAPAVVNVYNRGLNSTTNNQLEIRTLGSGVIMDDRGYIITNKHVINDADQIIVALQDGRVFEALLVGSDTLTDLAVLKINATGGLPIIPINPKRIPHIGDVVLAIGNPYNLGQTITQGIISATGRIGLNPTGRQNFLQTDASINHGNSGGALVNSLGELMGINTLSFDKSNDGETPEGIGFAIPFQLATKIMDKLIRDGRVIRGYIGIGGREITPLHAQSGGGIDQLQGIVVNEVAPGGPAALAGIQVNDVITSVNGKPAISALETMDQVAEIRPGSEIEVVVMRDDKKITLPVTVQEYPATN</sequence>
<dbReference type="GO" id="GO:0006515">
    <property type="term" value="P:protein quality control for misfolded or incompletely synthesized proteins"/>
    <property type="evidence" value="ECO:0007669"/>
    <property type="project" value="TreeGrafter"/>
</dbReference>
<comment type="subcellular location">
    <subcellularLocation>
        <location evidence="2">Cell inner membrane</location>
        <topology evidence="2">Single-pass membrane protein</topology>
    </subcellularLocation>
</comment>
<keyword evidence="13" id="KW-0472">Membrane</keyword>
<proteinExistence type="inferred from homology"/>
<evidence type="ECO:0000259" key="19">
    <source>
        <dbReference type="PROSITE" id="PS50106"/>
    </source>
</evidence>
<evidence type="ECO:0000256" key="15">
    <source>
        <dbReference type="ARBA" id="ARBA00078529"/>
    </source>
</evidence>
<evidence type="ECO:0000256" key="4">
    <source>
        <dbReference type="ARBA" id="ARBA00011233"/>
    </source>
</evidence>
<dbReference type="Gene3D" id="2.30.42.10">
    <property type="match status" value="1"/>
</dbReference>
<evidence type="ECO:0000256" key="2">
    <source>
        <dbReference type="ARBA" id="ARBA00004377"/>
    </source>
</evidence>
<feature type="binding site" evidence="18">
    <location>
        <begin position="273"/>
        <end position="278"/>
    </location>
    <ligand>
        <name>substrate</name>
    </ligand>
</feature>
<dbReference type="NCBIfam" id="NF008147">
    <property type="entry name" value="PRK10898.1"/>
    <property type="match status" value="1"/>
</dbReference>
<evidence type="ECO:0000256" key="1">
    <source>
        <dbReference type="ARBA" id="ARBA00001772"/>
    </source>
</evidence>
<keyword evidence="6" id="KW-1003">Cell membrane</keyword>
<dbReference type="Gene3D" id="2.40.10.10">
    <property type="entry name" value="Trypsin-like serine proteases"/>
    <property type="match status" value="2"/>
</dbReference>
<dbReference type="AlphaFoldDB" id="A0A084ZS80"/>
<evidence type="ECO:0000313" key="20">
    <source>
        <dbReference type="EMBL" id="KFC00325.1"/>
    </source>
</evidence>
<organism evidence="20 21">
    <name type="scientific">Trabulsiella guamensis ATCC 49490</name>
    <dbReference type="NCBI Taxonomy" id="1005994"/>
    <lineage>
        <taxon>Bacteria</taxon>
        <taxon>Pseudomonadati</taxon>
        <taxon>Pseudomonadota</taxon>
        <taxon>Gammaproteobacteria</taxon>
        <taxon>Enterobacterales</taxon>
        <taxon>Enterobacteriaceae</taxon>
        <taxon>Trabulsiella</taxon>
    </lineage>
</organism>
<evidence type="ECO:0000256" key="8">
    <source>
        <dbReference type="ARBA" id="ARBA00022670"/>
    </source>
</evidence>
<keyword evidence="8 20" id="KW-0645">Protease</keyword>
<dbReference type="SUPFAM" id="SSF50494">
    <property type="entry name" value="Trypsin-like serine proteases"/>
    <property type="match status" value="1"/>
</dbReference>
<dbReference type="FunFam" id="2.40.10.10:FF:000001">
    <property type="entry name" value="Periplasmic serine protease DegS"/>
    <property type="match status" value="1"/>
</dbReference>
<feature type="binding site" evidence="18">
    <location>
        <position position="366"/>
    </location>
    <ligand>
        <name>substrate</name>
    </ligand>
</feature>
<dbReference type="GO" id="GO:0005886">
    <property type="term" value="C:plasma membrane"/>
    <property type="evidence" value="ECO:0007669"/>
    <property type="project" value="UniProtKB-SubCell"/>
</dbReference>
<evidence type="ECO:0000256" key="13">
    <source>
        <dbReference type="ARBA" id="ARBA00023136"/>
    </source>
</evidence>
<feature type="active site" description="Charge relay system" evidence="17">
    <location>
        <position position="215"/>
    </location>
</feature>
<protein>
    <recommendedName>
        <fullName evidence="14">Serine endoprotease DegS</fullName>
        <ecNumber evidence="5">3.4.21.107</ecNumber>
    </recommendedName>
    <alternativeName>
        <fullName evidence="16">Site-1 protease DegS</fullName>
    </alternativeName>
    <alternativeName>
        <fullName evidence="15">Site-1-type intramembrane protease</fullName>
    </alternativeName>
</protein>
<dbReference type="EMBL" id="JMTB01000111">
    <property type="protein sequence ID" value="KFC00325.1"/>
    <property type="molecule type" value="Genomic_DNA"/>
</dbReference>
<accession>A0A084ZS80</accession>
<dbReference type="InterPro" id="IPR043504">
    <property type="entry name" value="Peptidase_S1_PA_chymotrypsin"/>
</dbReference>
<dbReference type="GO" id="GO:0042597">
    <property type="term" value="C:periplasmic space"/>
    <property type="evidence" value="ECO:0007669"/>
    <property type="project" value="TreeGrafter"/>
</dbReference>